<dbReference type="PIRSF" id="PIRSF000524">
    <property type="entry name" value="SPT"/>
    <property type="match status" value="1"/>
</dbReference>
<dbReference type="GO" id="GO:0019265">
    <property type="term" value="P:glycine biosynthetic process, by transamination of glyoxylate"/>
    <property type="evidence" value="ECO:0007669"/>
    <property type="project" value="TreeGrafter"/>
</dbReference>
<name>A0A6L5YXT9_9RHOB</name>
<dbReference type="GO" id="GO:0004760">
    <property type="term" value="F:L-serine-pyruvate transaminase activity"/>
    <property type="evidence" value="ECO:0007669"/>
    <property type="project" value="TreeGrafter"/>
</dbReference>
<dbReference type="Pfam" id="PF00266">
    <property type="entry name" value="Aminotran_5"/>
    <property type="match status" value="1"/>
</dbReference>
<evidence type="ECO:0000313" key="8">
    <source>
        <dbReference type="Proteomes" id="UP000474957"/>
    </source>
</evidence>
<protein>
    <submittedName>
        <fullName evidence="7">Aminotransferase class V-fold PLP-dependent enzyme</fullName>
    </submittedName>
</protein>
<feature type="modified residue" description="N6-(pyridoxal phosphate)lysine" evidence="5">
    <location>
        <position position="198"/>
    </location>
</feature>
<dbReference type="Gene3D" id="3.40.640.10">
    <property type="entry name" value="Type I PLP-dependent aspartate aminotransferase-like (Major domain)"/>
    <property type="match status" value="1"/>
</dbReference>
<evidence type="ECO:0000256" key="2">
    <source>
        <dbReference type="ARBA" id="ARBA00009236"/>
    </source>
</evidence>
<evidence type="ECO:0000256" key="5">
    <source>
        <dbReference type="PIRSR" id="PIRSR000524-50"/>
    </source>
</evidence>
<dbReference type="SUPFAM" id="SSF53383">
    <property type="entry name" value="PLP-dependent transferases"/>
    <property type="match status" value="1"/>
</dbReference>
<keyword evidence="8" id="KW-1185">Reference proteome</keyword>
<proteinExistence type="inferred from homology"/>
<feature type="domain" description="Aminotransferase class V" evidence="6">
    <location>
        <begin position="45"/>
        <end position="280"/>
    </location>
</feature>
<comment type="similarity">
    <text evidence="2">Belongs to the class-V pyridoxal-phosphate-dependent aminotransferase family.</text>
</comment>
<dbReference type="InterPro" id="IPR015424">
    <property type="entry name" value="PyrdxlP-dep_Trfase"/>
</dbReference>
<feature type="binding site" evidence="4">
    <location>
        <position position="355"/>
    </location>
    <ligand>
        <name>substrate</name>
    </ligand>
</feature>
<evidence type="ECO:0000256" key="4">
    <source>
        <dbReference type="PIRSR" id="PIRSR000524-1"/>
    </source>
</evidence>
<gene>
    <name evidence="7" type="ORF">GE300_03245</name>
</gene>
<evidence type="ECO:0000256" key="3">
    <source>
        <dbReference type="ARBA" id="ARBA00022898"/>
    </source>
</evidence>
<dbReference type="InterPro" id="IPR015421">
    <property type="entry name" value="PyrdxlP-dep_Trfase_major"/>
</dbReference>
<evidence type="ECO:0000256" key="1">
    <source>
        <dbReference type="ARBA" id="ARBA00001933"/>
    </source>
</evidence>
<dbReference type="PANTHER" id="PTHR21152">
    <property type="entry name" value="AMINOTRANSFERASE CLASS V"/>
    <property type="match status" value="1"/>
</dbReference>
<reference evidence="7 8" key="1">
    <citation type="submission" date="2019-10" db="EMBL/GenBank/DDBJ databases">
        <title>Cognatihalovulum marinum gen. nov. sp. nov., a new member of the family Rhodobacteraceae isolated from deep seawater of the Northwest Indian Ocean.</title>
        <authorList>
            <person name="Ruan C."/>
            <person name="Wang J."/>
            <person name="Zheng X."/>
            <person name="Song L."/>
            <person name="Zhu Y."/>
            <person name="Huang Y."/>
            <person name="Lu Z."/>
            <person name="Du W."/>
            <person name="Huang L."/>
            <person name="Dai X."/>
        </authorList>
    </citation>
    <scope>NUCLEOTIDE SEQUENCE [LARGE SCALE GENOMIC DNA]</scope>
    <source>
        <strain evidence="7 8">2CG4</strain>
    </source>
</reference>
<keyword evidence="3 5" id="KW-0663">Pyridoxal phosphate</keyword>
<evidence type="ECO:0000259" key="6">
    <source>
        <dbReference type="Pfam" id="PF00266"/>
    </source>
</evidence>
<dbReference type="AlphaFoldDB" id="A0A6L5YXT9"/>
<keyword evidence="7" id="KW-0808">Transferase</keyword>
<dbReference type="Proteomes" id="UP000474957">
    <property type="component" value="Unassembled WGS sequence"/>
</dbReference>
<dbReference type="GO" id="GO:0008453">
    <property type="term" value="F:alanine-glyoxylate transaminase activity"/>
    <property type="evidence" value="ECO:0007669"/>
    <property type="project" value="TreeGrafter"/>
</dbReference>
<sequence length="412" mass="43280">MSLAFGRPIRVMPGPSHLPDRVLNAMHREAPNIYEGELVGITDTIRRDLCALAGTDGALAMYIANGHAAWEAALVNTLAPGDRVLALVTGRFGHGWAQTARDLGLDVATMDFGTDRAADPARLEARLRADRGHALRAVLTVQTDTATSVNNDVEALGAALRAAGHPALYMVDSIASFCCAPMRMDAWGIDVLLTACQKGLMTPPGISFTFAGPRARQARRRLQRVSPYFDWLPRFDPQLYYQNFHGTAPTHHLFGLRAALDMILEEGIDNVLARHAVLARCVWAAAEAWAGGAGAGGLRLNVAARAQRSVAVTTLLTGPGDGARLRRWCEDEAGLTLGAGLPLGAGMAHGDGVFRIGHMGHLNPPMLLGALATVDAGLKALGIAHGDGALRLAAETLADALPAAGTGAAAAE</sequence>
<evidence type="ECO:0000313" key="7">
    <source>
        <dbReference type="EMBL" id="MSU88635.1"/>
    </source>
</evidence>
<dbReference type="PANTHER" id="PTHR21152:SF40">
    <property type="entry name" value="ALANINE--GLYOXYLATE AMINOTRANSFERASE"/>
    <property type="match status" value="1"/>
</dbReference>
<dbReference type="InterPro" id="IPR024169">
    <property type="entry name" value="SP_NH2Trfase/AEP_transaminase"/>
</dbReference>
<comment type="caution">
    <text evidence="7">The sequence shown here is derived from an EMBL/GenBank/DDBJ whole genome shotgun (WGS) entry which is preliminary data.</text>
</comment>
<comment type="cofactor">
    <cofactor evidence="1 5">
        <name>pyridoxal 5'-phosphate</name>
        <dbReference type="ChEBI" id="CHEBI:597326"/>
    </cofactor>
</comment>
<dbReference type="RefSeq" id="WP_154444885.1">
    <property type="nucleotide sequence ID" value="NZ_WIND01000002.1"/>
</dbReference>
<organism evidence="7 8">
    <name type="scientific">Halovulum marinum</name>
    <dbReference type="NCBI Taxonomy" id="2662447"/>
    <lineage>
        <taxon>Bacteria</taxon>
        <taxon>Pseudomonadati</taxon>
        <taxon>Pseudomonadota</taxon>
        <taxon>Alphaproteobacteria</taxon>
        <taxon>Rhodobacterales</taxon>
        <taxon>Paracoccaceae</taxon>
        <taxon>Halovulum</taxon>
    </lineage>
</organism>
<dbReference type="Gene3D" id="3.90.1150.10">
    <property type="entry name" value="Aspartate Aminotransferase, domain 1"/>
    <property type="match status" value="1"/>
</dbReference>
<dbReference type="InterPro" id="IPR015422">
    <property type="entry name" value="PyrdxlP-dep_Trfase_small"/>
</dbReference>
<dbReference type="InterPro" id="IPR000192">
    <property type="entry name" value="Aminotrans_V_dom"/>
</dbReference>
<keyword evidence="7" id="KW-0032">Aminotransferase</keyword>
<dbReference type="EMBL" id="WIND01000002">
    <property type="protein sequence ID" value="MSU88635.1"/>
    <property type="molecule type" value="Genomic_DNA"/>
</dbReference>
<accession>A0A6L5YXT9</accession>